<evidence type="ECO:0000256" key="5">
    <source>
        <dbReference type="PIRSR" id="PIRSR001220-1"/>
    </source>
</evidence>
<evidence type="ECO:0000256" key="6">
    <source>
        <dbReference type="PIRSR" id="PIRSR001220-2"/>
    </source>
</evidence>
<dbReference type="PANTHER" id="PTHR11707:SF28">
    <property type="entry name" value="60 KDA LYSOPHOSPHOLIPASE"/>
    <property type="match status" value="1"/>
</dbReference>
<dbReference type="AlphaFoldDB" id="A0A929QSB3"/>
<gene>
    <name evidence="12" type="ORF">HXK00_02750</name>
</gene>
<organism evidence="12 13">
    <name type="scientific">Abiotrophia defectiva</name>
    <name type="common">Streptococcus defectivus</name>
    <dbReference type="NCBI Taxonomy" id="46125"/>
    <lineage>
        <taxon>Bacteria</taxon>
        <taxon>Bacillati</taxon>
        <taxon>Bacillota</taxon>
        <taxon>Bacilli</taxon>
        <taxon>Lactobacillales</taxon>
        <taxon>Aerococcaceae</taxon>
        <taxon>Abiotrophia</taxon>
    </lineage>
</organism>
<evidence type="ECO:0000256" key="8">
    <source>
        <dbReference type="PROSITE-ProRule" id="PRU10100"/>
    </source>
</evidence>
<comment type="catalytic activity">
    <reaction evidence="4">
        <text>L-asparagine + H2O = L-aspartate + NH4(+)</text>
        <dbReference type="Rhea" id="RHEA:21016"/>
        <dbReference type="ChEBI" id="CHEBI:15377"/>
        <dbReference type="ChEBI" id="CHEBI:28938"/>
        <dbReference type="ChEBI" id="CHEBI:29991"/>
        <dbReference type="ChEBI" id="CHEBI:58048"/>
        <dbReference type="EC" id="3.5.1.1"/>
    </reaction>
</comment>
<evidence type="ECO:0000256" key="9">
    <source>
        <dbReference type="SAM" id="MobiDB-lite"/>
    </source>
</evidence>
<dbReference type="SUPFAM" id="SSF53774">
    <property type="entry name" value="Glutaminase/Asparaginase"/>
    <property type="match status" value="1"/>
</dbReference>
<evidence type="ECO:0000256" key="7">
    <source>
        <dbReference type="PROSITE-ProRule" id="PRU10099"/>
    </source>
</evidence>
<dbReference type="SMART" id="SM00870">
    <property type="entry name" value="Asparaginase"/>
    <property type="match status" value="1"/>
</dbReference>
<evidence type="ECO:0000259" key="10">
    <source>
        <dbReference type="Pfam" id="PF00710"/>
    </source>
</evidence>
<comment type="similarity">
    <text evidence="1">Belongs to the asparaginase 1 family.</text>
</comment>
<name>A0A929QSB3_ABIDE</name>
<dbReference type="InterPro" id="IPR040919">
    <property type="entry name" value="Asparaginase_C"/>
</dbReference>
<sequence length="324" mass="34844">MKRIAILNTGGTISMSEDQTTGKVSPSSTNPLSQEGNLFRSLADLTIIDFFHLPSPHVTPQHMLELKNWIEAHQADFDGVVITHGTDTLEETAYFLELTLDLDIPVIITGAMRSSNEMGSDGLANLRSAIVTAVADQSRGKGVMVVMNEEIHTATYVTKTHTTNVATFQTPTFGPNGIVSKNQVLYFQKLIHTEHYELQTLTKQVALLKAYSGMTADLFDHIVDSGAYGGLVIEGLGAGNLPPATLSGLHKVLAAGLPVVMVSRAFNGITEDVYDYEGGGKQLRQAGVIFTQGLSGVKARIKLLVLLNSQTPVNIAQAFHLGAK</sequence>
<dbReference type="Pfam" id="PF17763">
    <property type="entry name" value="Asparaginase_C"/>
    <property type="match status" value="1"/>
</dbReference>
<dbReference type="InterPro" id="IPR027474">
    <property type="entry name" value="L-asparaginase_N"/>
</dbReference>
<evidence type="ECO:0000256" key="1">
    <source>
        <dbReference type="ARBA" id="ARBA00010518"/>
    </source>
</evidence>
<reference evidence="12" key="1">
    <citation type="submission" date="2020-04" db="EMBL/GenBank/DDBJ databases">
        <title>Deep metagenomics examines the oral microbiome during advanced dental caries in children, revealing novel taxa and co-occurrences with host molecules.</title>
        <authorList>
            <person name="Baker J.L."/>
            <person name="Morton J.T."/>
            <person name="Dinis M."/>
            <person name="Alvarez R."/>
            <person name="Tran N.C."/>
            <person name="Knight R."/>
            <person name="Edlund A."/>
        </authorList>
    </citation>
    <scope>NUCLEOTIDE SEQUENCE</scope>
    <source>
        <strain evidence="12">JCVI_23_bin.16</strain>
    </source>
</reference>
<feature type="active site" evidence="8">
    <location>
        <position position="86"/>
    </location>
</feature>
<dbReference type="EMBL" id="JABZFV010000035">
    <property type="protein sequence ID" value="MBF0934548.1"/>
    <property type="molecule type" value="Genomic_DNA"/>
</dbReference>
<dbReference type="PIRSF" id="PIRSF500176">
    <property type="entry name" value="L_ASNase"/>
    <property type="match status" value="1"/>
</dbReference>
<dbReference type="PROSITE" id="PS51732">
    <property type="entry name" value="ASN_GLN_ASE_3"/>
    <property type="match status" value="1"/>
</dbReference>
<dbReference type="FunFam" id="3.40.50.40:FF:000003">
    <property type="entry name" value="L-asparaginase 2"/>
    <property type="match status" value="1"/>
</dbReference>
<dbReference type="PANTHER" id="PTHR11707">
    <property type="entry name" value="L-ASPARAGINASE"/>
    <property type="match status" value="1"/>
</dbReference>
<dbReference type="PIRSF" id="PIRSF001220">
    <property type="entry name" value="L-ASNase_gatD"/>
    <property type="match status" value="1"/>
</dbReference>
<dbReference type="Pfam" id="PF00710">
    <property type="entry name" value="Asparaginase"/>
    <property type="match status" value="1"/>
</dbReference>
<evidence type="ECO:0000256" key="2">
    <source>
        <dbReference type="ARBA" id="ARBA00012920"/>
    </source>
</evidence>
<feature type="compositionally biased region" description="Polar residues" evidence="9">
    <location>
        <begin position="9"/>
        <end position="33"/>
    </location>
</feature>
<dbReference type="Proteomes" id="UP000757900">
    <property type="component" value="Unassembled WGS sequence"/>
</dbReference>
<dbReference type="EC" id="3.5.1.1" evidence="2"/>
<dbReference type="Gene3D" id="3.40.50.40">
    <property type="match status" value="1"/>
</dbReference>
<comment type="caution">
    <text evidence="12">The sequence shown here is derived from an EMBL/GenBank/DDBJ whole genome shotgun (WGS) entry which is preliminary data.</text>
</comment>
<evidence type="ECO:0000313" key="13">
    <source>
        <dbReference type="Proteomes" id="UP000757900"/>
    </source>
</evidence>
<feature type="binding site" evidence="6">
    <location>
        <begin position="86"/>
        <end position="87"/>
    </location>
    <ligand>
        <name>substrate</name>
    </ligand>
</feature>
<dbReference type="InterPro" id="IPR037152">
    <property type="entry name" value="L-asparaginase_N_sf"/>
</dbReference>
<feature type="domain" description="Asparaginase/glutaminase C-terminal" evidence="11">
    <location>
        <begin position="204"/>
        <end position="311"/>
    </location>
</feature>
<evidence type="ECO:0000256" key="3">
    <source>
        <dbReference type="ARBA" id="ARBA00022801"/>
    </source>
</evidence>
<dbReference type="InterPro" id="IPR020827">
    <property type="entry name" value="Asparaginase/glutaminase_AS1"/>
</dbReference>
<dbReference type="PROSITE" id="PS00917">
    <property type="entry name" value="ASN_GLN_ASE_2"/>
    <property type="match status" value="1"/>
</dbReference>
<evidence type="ECO:0000313" key="12">
    <source>
        <dbReference type="EMBL" id="MBF0934548.1"/>
    </source>
</evidence>
<dbReference type="PRINTS" id="PR00139">
    <property type="entry name" value="ASNGLNASE"/>
</dbReference>
<dbReference type="InterPro" id="IPR004550">
    <property type="entry name" value="AsnASE_II"/>
</dbReference>
<dbReference type="GO" id="GO:0006528">
    <property type="term" value="P:asparagine metabolic process"/>
    <property type="evidence" value="ECO:0007669"/>
    <property type="project" value="InterPro"/>
</dbReference>
<dbReference type="InterPro" id="IPR036152">
    <property type="entry name" value="Asp/glu_Ase-like_sf"/>
</dbReference>
<proteinExistence type="inferred from homology"/>
<dbReference type="SFLD" id="SFLDS00057">
    <property type="entry name" value="Glutaminase/Asparaginase"/>
    <property type="match status" value="1"/>
</dbReference>
<dbReference type="InterPro" id="IPR006034">
    <property type="entry name" value="Asparaginase/glutaminase-like"/>
</dbReference>
<feature type="active site" evidence="7">
    <location>
        <position position="12"/>
    </location>
</feature>
<feature type="domain" description="L-asparaginase N-terminal" evidence="10">
    <location>
        <begin position="3"/>
        <end position="190"/>
    </location>
</feature>
<keyword evidence="3" id="KW-0378">Hydrolase</keyword>
<dbReference type="InterPro" id="IPR027473">
    <property type="entry name" value="L-asparaginase_C"/>
</dbReference>
<dbReference type="PROSITE" id="PS00144">
    <property type="entry name" value="ASN_GLN_ASE_1"/>
    <property type="match status" value="1"/>
</dbReference>
<protein>
    <recommendedName>
        <fullName evidence="2">asparaginase</fullName>
        <ecNumber evidence="2">3.5.1.1</ecNumber>
    </recommendedName>
</protein>
<feature type="binding site" evidence="6">
    <location>
        <position position="55"/>
    </location>
    <ligand>
        <name>substrate</name>
    </ligand>
</feature>
<dbReference type="CDD" id="cd08964">
    <property type="entry name" value="L-asparaginase_II"/>
    <property type="match status" value="1"/>
</dbReference>
<feature type="active site" description="O-isoaspartyl threonine intermediate" evidence="5">
    <location>
        <position position="12"/>
    </location>
</feature>
<evidence type="ECO:0000256" key="4">
    <source>
        <dbReference type="ARBA" id="ARBA00049366"/>
    </source>
</evidence>
<dbReference type="GO" id="GO:0004067">
    <property type="term" value="F:asparaginase activity"/>
    <property type="evidence" value="ECO:0007669"/>
    <property type="project" value="UniProtKB-UniRule"/>
</dbReference>
<dbReference type="InterPro" id="IPR027475">
    <property type="entry name" value="Asparaginase/glutaminase_AS2"/>
</dbReference>
<accession>A0A929QSB3</accession>
<feature type="region of interest" description="Disordered" evidence="9">
    <location>
        <begin position="7"/>
        <end position="33"/>
    </location>
</feature>
<dbReference type="FunFam" id="3.40.50.1170:FF:000001">
    <property type="entry name" value="L-asparaginase 2"/>
    <property type="match status" value="1"/>
</dbReference>
<evidence type="ECO:0000259" key="11">
    <source>
        <dbReference type="Pfam" id="PF17763"/>
    </source>
</evidence>
<dbReference type="Gene3D" id="3.40.50.1170">
    <property type="entry name" value="L-asparaginase, N-terminal domain"/>
    <property type="match status" value="1"/>
</dbReference>